<dbReference type="PANTHER" id="PTHR42923">
    <property type="entry name" value="PROTOPORPHYRINOGEN OXIDASE"/>
    <property type="match status" value="1"/>
</dbReference>
<dbReference type="AlphaFoldDB" id="A0A1C4GVJ0"/>
<dbReference type="Proteomes" id="UP000243661">
    <property type="component" value="Unassembled WGS sequence"/>
</dbReference>
<organism evidence="1 2">
    <name type="scientific">Acinetobacter albensis</name>
    <dbReference type="NCBI Taxonomy" id="1673609"/>
    <lineage>
        <taxon>Bacteria</taxon>
        <taxon>Pseudomonadati</taxon>
        <taxon>Pseudomonadota</taxon>
        <taxon>Gammaproteobacteria</taxon>
        <taxon>Moraxellales</taxon>
        <taxon>Moraxellaceae</taxon>
        <taxon>Acinetobacter</taxon>
    </lineage>
</organism>
<evidence type="ECO:0000313" key="1">
    <source>
        <dbReference type="EMBL" id="SCC71843.1"/>
    </source>
</evidence>
<evidence type="ECO:0008006" key="3">
    <source>
        <dbReference type="Google" id="ProtNLM"/>
    </source>
</evidence>
<reference evidence="1 2" key="1">
    <citation type="submission" date="2016-08" db="EMBL/GenBank/DDBJ databases">
        <authorList>
            <person name="Seilhamer J.J."/>
        </authorList>
    </citation>
    <scope>NUCLEOTIDE SEQUENCE [LARGE SCALE GENOMIC DNA]</scope>
    <source>
        <strain evidence="1 2">ANC 4874</strain>
    </source>
</reference>
<accession>A0A1C4GVJ0</accession>
<dbReference type="PANTHER" id="PTHR42923:SF17">
    <property type="entry name" value="AMINE OXIDASE DOMAIN-CONTAINING PROTEIN"/>
    <property type="match status" value="1"/>
</dbReference>
<dbReference type="RefSeq" id="WP_092719425.1">
    <property type="nucleotide sequence ID" value="NZ_FMBK01000006.1"/>
</dbReference>
<dbReference type="SUPFAM" id="SSF51905">
    <property type="entry name" value="FAD/NAD(P)-binding domain"/>
    <property type="match status" value="1"/>
</dbReference>
<dbReference type="Gene3D" id="3.50.50.60">
    <property type="entry name" value="FAD/NAD(P)-binding domain"/>
    <property type="match status" value="1"/>
</dbReference>
<dbReference type="OrthoDB" id="20837at2"/>
<sequence>MKIAIIGSGISGLYAAWKLSKHHQVTVFEKNTYLGGHTDTHDLIIDGQKVAVDSGFIVFNDYNYPLFSQMIAELGVKSQSSDMGFSVNNQVTGLQYNPSKKISLLSRPQNFLNSQFRAMLADLFKFYSANKDINVDDINTTLSIEEYLNQNGYSEAFRQEHLYPMCGALWSCPIEQAGQIPYKFVVSFFQHHRMLQLKDRPQWQTVKGGSAQYVQAIQQQSTNIEFKNLAVISVSRLADEVIVKTQRDTQQFDWVIFASHADDSLKMLSDATPLEQSVLSQFSYQDNKMVVHSDVSIMPKQKSQWASWHVHVTADQAKSNPKKHIPEVHYAFSYWMNKLQNLSCKSQVFATLNPNFQINPQHILVERQYRHPVFNAKAIEAQNRWHEINGQYRTSFCGAYWGWGFHEDGARSAANVVNQLTQLLAEPA</sequence>
<dbReference type="Pfam" id="PF13450">
    <property type="entry name" value="NAD_binding_8"/>
    <property type="match status" value="1"/>
</dbReference>
<dbReference type="GO" id="GO:0016491">
    <property type="term" value="F:oxidoreductase activity"/>
    <property type="evidence" value="ECO:0007669"/>
    <property type="project" value="TreeGrafter"/>
</dbReference>
<dbReference type="Gene3D" id="1.10.405.20">
    <property type="match status" value="1"/>
</dbReference>
<gene>
    <name evidence="1" type="ORF">GA0116959_10663</name>
</gene>
<dbReference type="Gene3D" id="3.30.70.1990">
    <property type="match status" value="1"/>
</dbReference>
<dbReference type="InterPro" id="IPR036188">
    <property type="entry name" value="FAD/NAD-bd_sf"/>
</dbReference>
<dbReference type="EMBL" id="FMBK01000006">
    <property type="protein sequence ID" value="SCC71843.1"/>
    <property type="molecule type" value="Genomic_DNA"/>
</dbReference>
<proteinExistence type="predicted"/>
<name>A0A1C4GVJ0_9GAMM</name>
<evidence type="ECO:0000313" key="2">
    <source>
        <dbReference type="Proteomes" id="UP000243661"/>
    </source>
</evidence>
<dbReference type="InterPro" id="IPR050464">
    <property type="entry name" value="Zeta_carotene_desat/Oxidored"/>
</dbReference>
<protein>
    <recommendedName>
        <fullName evidence="3">Amine oxidase domain-containing protein</fullName>
    </recommendedName>
</protein>